<evidence type="ECO:0000313" key="2">
    <source>
        <dbReference type="Proteomes" id="UP000051936"/>
    </source>
</evidence>
<comment type="caution">
    <text evidence="1">The sequence shown here is derived from an EMBL/GenBank/DDBJ whole genome shotgun (WGS) entry which is preliminary data.</text>
</comment>
<keyword evidence="2" id="KW-1185">Reference proteome</keyword>
<gene>
    <name evidence="1" type="ORF">AOQ71_09255</name>
</gene>
<dbReference type="Proteomes" id="UP000051936">
    <property type="component" value="Unassembled WGS sequence"/>
</dbReference>
<sequence>MLLDDPAYLAAYRAEDVAAMKAVLASVDAMEKAKGAKLRDVNWADVALKCCPDLYQLMCRSLLSDGTHTTLNTLDRYVLADTKGQITSFKSAPGPEGLVETLSAACLLFLWAADPFAGSAGRPDITARIKQEVQRFATLPGAFPNMPPKAA</sequence>
<dbReference type="AlphaFoldDB" id="A0A0R3E036"/>
<accession>A0A0R3E036</accession>
<organism evidence="1 2">
    <name type="scientific">Bradyrhizobium manausense</name>
    <dbReference type="NCBI Taxonomy" id="989370"/>
    <lineage>
        <taxon>Bacteria</taxon>
        <taxon>Pseudomonadati</taxon>
        <taxon>Pseudomonadota</taxon>
        <taxon>Alphaproteobacteria</taxon>
        <taxon>Hyphomicrobiales</taxon>
        <taxon>Nitrobacteraceae</taxon>
        <taxon>Bradyrhizobium</taxon>
    </lineage>
</organism>
<evidence type="ECO:0000313" key="1">
    <source>
        <dbReference type="EMBL" id="KRQ15561.1"/>
    </source>
</evidence>
<name>A0A0R3E036_9BRAD</name>
<protein>
    <submittedName>
        <fullName evidence="1">Uncharacterized protein</fullName>
    </submittedName>
</protein>
<reference evidence="1 2" key="1">
    <citation type="submission" date="2015-09" db="EMBL/GenBank/DDBJ databases">
        <title>Draft Genome Sequence of Bradyrhizobium manausense Strain BR 3351T, a Novel Symbiotic Nitrogen-Fixing Alphaproteobacterium Isolated from Brazilian Amazon Rain Forest.</title>
        <authorList>
            <person name="De Araujo J.L."/>
            <person name="Zilli J.E."/>
        </authorList>
    </citation>
    <scope>NUCLEOTIDE SEQUENCE [LARGE SCALE GENOMIC DNA]</scope>
    <source>
        <strain evidence="1 2">BR3351</strain>
    </source>
</reference>
<dbReference type="EMBL" id="LJYG01000042">
    <property type="protein sequence ID" value="KRQ15561.1"/>
    <property type="molecule type" value="Genomic_DNA"/>
</dbReference>
<proteinExistence type="predicted"/>